<keyword evidence="4" id="KW-0067">ATP-binding</keyword>
<dbReference type="InterPro" id="IPR050079">
    <property type="entry name" value="DEAD_box_RNA_helicase"/>
</dbReference>
<dbReference type="CDD" id="cd18787">
    <property type="entry name" value="SF2_C_DEAD"/>
    <property type="match status" value="1"/>
</dbReference>
<accession>A0A0E9N7E5</accession>
<dbReference type="GO" id="GO:0005829">
    <property type="term" value="C:cytosol"/>
    <property type="evidence" value="ECO:0007669"/>
    <property type="project" value="TreeGrafter"/>
</dbReference>
<keyword evidence="11" id="KW-1185">Reference proteome</keyword>
<evidence type="ECO:0000256" key="1">
    <source>
        <dbReference type="ARBA" id="ARBA00022741"/>
    </source>
</evidence>
<keyword evidence="3 10" id="KW-0347">Helicase</keyword>
<dbReference type="InterPro" id="IPR027417">
    <property type="entry name" value="P-loop_NTPase"/>
</dbReference>
<comment type="similarity">
    <text evidence="5">Belongs to the DEAD box helicase family.</text>
</comment>
<dbReference type="PANTHER" id="PTHR47959">
    <property type="entry name" value="ATP-DEPENDENT RNA HELICASE RHLE-RELATED"/>
    <property type="match status" value="1"/>
</dbReference>
<evidence type="ECO:0000256" key="6">
    <source>
        <dbReference type="PROSITE-ProRule" id="PRU00552"/>
    </source>
</evidence>
<evidence type="ECO:0000256" key="5">
    <source>
        <dbReference type="ARBA" id="ARBA00038437"/>
    </source>
</evidence>
<keyword evidence="1" id="KW-0547">Nucleotide-binding</keyword>
<protein>
    <submittedName>
        <fullName evidence="10">ATP-dependent RNA helicase RhlE</fullName>
    </submittedName>
</protein>
<dbReference type="Gene3D" id="3.40.50.300">
    <property type="entry name" value="P-loop containing nucleotide triphosphate hydrolases"/>
    <property type="match status" value="2"/>
</dbReference>
<dbReference type="GO" id="GO:0005524">
    <property type="term" value="F:ATP binding"/>
    <property type="evidence" value="ECO:0007669"/>
    <property type="project" value="UniProtKB-KW"/>
</dbReference>
<feature type="domain" description="Helicase C-terminal" evidence="8">
    <location>
        <begin position="235"/>
        <end position="379"/>
    </location>
</feature>
<dbReference type="CDD" id="cd00268">
    <property type="entry name" value="DEADc"/>
    <property type="match status" value="1"/>
</dbReference>
<feature type="domain" description="DEAD-box RNA helicase Q" evidence="9">
    <location>
        <begin position="1"/>
        <end position="29"/>
    </location>
</feature>
<dbReference type="EMBL" id="BBWV01000007">
    <property type="protein sequence ID" value="GAO45626.1"/>
    <property type="molecule type" value="Genomic_DNA"/>
</dbReference>
<dbReference type="SUPFAM" id="SSF52540">
    <property type="entry name" value="P-loop containing nucleoside triphosphate hydrolases"/>
    <property type="match status" value="1"/>
</dbReference>
<evidence type="ECO:0000259" key="9">
    <source>
        <dbReference type="PROSITE" id="PS51195"/>
    </source>
</evidence>
<dbReference type="GO" id="GO:0003724">
    <property type="term" value="F:RNA helicase activity"/>
    <property type="evidence" value="ECO:0007669"/>
    <property type="project" value="InterPro"/>
</dbReference>
<dbReference type="PROSITE" id="PS51194">
    <property type="entry name" value="HELICASE_CTER"/>
    <property type="match status" value="1"/>
</dbReference>
<dbReference type="InterPro" id="IPR011545">
    <property type="entry name" value="DEAD/DEAH_box_helicase_dom"/>
</dbReference>
<proteinExistence type="inferred from homology"/>
<evidence type="ECO:0000256" key="3">
    <source>
        <dbReference type="ARBA" id="ARBA00022806"/>
    </source>
</evidence>
<evidence type="ECO:0000256" key="4">
    <source>
        <dbReference type="ARBA" id="ARBA00022840"/>
    </source>
</evidence>
<comment type="caution">
    <text evidence="10">The sequence shown here is derived from an EMBL/GenBank/DDBJ whole genome shotgun (WGS) entry which is preliminary data.</text>
</comment>
<evidence type="ECO:0000256" key="2">
    <source>
        <dbReference type="ARBA" id="ARBA00022801"/>
    </source>
</evidence>
<dbReference type="GO" id="GO:0003676">
    <property type="term" value="F:nucleic acid binding"/>
    <property type="evidence" value="ECO:0007669"/>
    <property type="project" value="InterPro"/>
</dbReference>
<dbReference type="STRING" id="1220578.FPE01S_07_00140"/>
<dbReference type="Proteomes" id="UP000033121">
    <property type="component" value="Unassembled WGS sequence"/>
</dbReference>
<dbReference type="PROSITE" id="PS51195">
    <property type="entry name" value="Q_MOTIF"/>
    <property type="match status" value="1"/>
</dbReference>
<dbReference type="GO" id="GO:0016787">
    <property type="term" value="F:hydrolase activity"/>
    <property type="evidence" value="ECO:0007669"/>
    <property type="project" value="UniProtKB-KW"/>
</dbReference>
<dbReference type="InterPro" id="IPR044742">
    <property type="entry name" value="DEAD/DEAH_RhlB"/>
</dbReference>
<dbReference type="InterPro" id="IPR014014">
    <property type="entry name" value="RNA_helicase_DEAD_Q_motif"/>
</dbReference>
<dbReference type="InterPro" id="IPR014001">
    <property type="entry name" value="Helicase_ATP-bd"/>
</dbReference>
<dbReference type="PANTHER" id="PTHR47959:SF13">
    <property type="entry name" value="ATP-DEPENDENT RNA HELICASE RHLE"/>
    <property type="match status" value="1"/>
</dbReference>
<evidence type="ECO:0000313" key="11">
    <source>
        <dbReference type="Proteomes" id="UP000033121"/>
    </source>
</evidence>
<reference evidence="10 11" key="1">
    <citation type="submission" date="2015-04" db="EMBL/GenBank/DDBJ databases">
        <title>Whole genome shotgun sequence of Flavihumibacter petaseus NBRC 106054.</title>
        <authorList>
            <person name="Miyazawa S."/>
            <person name="Hosoyama A."/>
            <person name="Hashimoto M."/>
            <person name="Noguchi M."/>
            <person name="Tsuchikane K."/>
            <person name="Ohji S."/>
            <person name="Yamazoe A."/>
            <person name="Ichikawa N."/>
            <person name="Kimura A."/>
            <person name="Fujita N."/>
        </authorList>
    </citation>
    <scope>NUCLEOTIDE SEQUENCE [LARGE SCALE GENOMIC DNA]</scope>
    <source>
        <strain evidence="10 11">NBRC 106054</strain>
    </source>
</reference>
<evidence type="ECO:0000313" key="10">
    <source>
        <dbReference type="EMBL" id="GAO45626.1"/>
    </source>
</evidence>
<dbReference type="RefSeq" id="WP_046371645.1">
    <property type="nucleotide sequence ID" value="NZ_BBWV01000007.1"/>
</dbReference>
<evidence type="ECO:0000259" key="8">
    <source>
        <dbReference type="PROSITE" id="PS51194"/>
    </source>
</evidence>
<evidence type="ECO:0000259" key="7">
    <source>
        <dbReference type="PROSITE" id="PS51192"/>
    </source>
</evidence>
<gene>
    <name evidence="10" type="primary">rhlE</name>
    <name evidence="10" type="ORF">FPE01S_07_00140</name>
</gene>
<dbReference type="OrthoDB" id="634931at2"/>
<dbReference type="Pfam" id="PF00271">
    <property type="entry name" value="Helicase_C"/>
    <property type="match status" value="1"/>
</dbReference>
<organism evidence="10 11">
    <name type="scientific">Flavihumibacter petaseus NBRC 106054</name>
    <dbReference type="NCBI Taxonomy" id="1220578"/>
    <lineage>
        <taxon>Bacteria</taxon>
        <taxon>Pseudomonadati</taxon>
        <taxon>Bacteroidota</taxon>
        <taxon>Chitinophagia</taxon>
        <taxon>Chitinophagales</taxon>
        <taxon>Chitinophagaceae</taxon>
        <taxon>Flavihumibacter</taxon>
    </lineage>
</organism>
<keyword evidence="2" id="KW-0378">Hydrolase</keyword>
<sequence length="413" mass="46849">MKFQQYHISEDIKESLDELGFRKPTDIQYKAIPSILKGEDVLAIAQTGTGKTAAFAIPILHHLQAKLERSRGQHRLRCLVMVPTRELALQIAEVFIRIGQFTGLRVLGLHGGVDQESQVRQLAMGVDILVATPGRMFDLYAQGKLPLETVEILVLDEADHMLDLGFLTDINDVIRKLPSRRQTLFFSATITDKIKELCYGISNKPVRIQLSPKDPVSKNVDHMVAHVGMDDKRFFLERLLRELPDKKVLVFVRTKVRAERVQAAMARVGITSLVMHSGREQDDRLKDLEAFRTGASRLLIATDVNARGIDIPDVDYVVNYDLPELPENYVHRVGRTGRGMKRGQAVAFCSPEEEKLLAAIQAYTGTTIREMQIEKEDYRLTLAGSEDTPNDNWRKLLEDDEKEKVEVKKRKKK</sequence>
<dbReference type="AlphaFoldDB" id="A0A0E9N7E5"/>
<dbReference type="SMART" id="SM00490">
    <property type="entry name" value="HELICc"/>
    <property type="match status" value="1"/>
</dbReference>
<feature type="short sequence motif" description="Q motif" evidence="6">
    <location>
        <begin position="1"/>
        <end position="29"/>
    </location>
</feature>
<dbReference type="Pfam" id="PF00270">
    <property type="entry name" value="DEAD"/>
    <property type="match status" value="1"/>
</dbReference>
<dbReference type="SMART" id="SM00487">
    <property type="entry name" value="DEXDc"/>
    <property type="match status" value="1"/>
</dbReference>
<dbReference type="PROSITE" id="PS51192">
    <property type="entry name" value="HELICASE_ATP_BIND_1"/>
    <property type="match status" value="1"/>
</dbReference>
<dbReference type="InterPro" id="IPR001650">
    <property type="entry name" value="Helicase_C-like"/>
</dbReference>
<feature type="domain" description="Helicase ATP-binding" evidence="7">
    <location>
        <begin position="32"/>
        <end position="208"/>
    </location>
</feature>
<name>A0A0E9N7E5_9BACT</name>